<dbReference type="Gene3D" id="3.40.50.360">
    <property type="match status" value="1"/>
</dbReference>
<dbReference type="GO" id="GO:0003958">
    <property type="term" value="F:NADPH-hemoprotein reductase activity"/>
    <property type="evidence" value="ECO:0007669"/>
    <property type="project" value="UniProtKB-EC"/>
</dbReference>
<dbReference type="Gene3D" id="3.40.50.80">
    <property type="entry name" value="Nucleotide-binding domain of ferredoxin-NADP reductase (FNR) module"/>
    <property type="match status" value="1"/>
</dbReference>
<evidence type="ECO:0000256" key="1">
    <source>
        <dbReference type="ARBA" id="ARBA00001917"/>
    </source>
</evidence>
<dbReference type="InterPro" id="IPR039261">
    <property type="entry name" value="FNR_nucleotide-bd"/>
</dbReference>
<keyword evidence="8" id="KW-0560">Oxidoreductase</keyword>
<dbReference type="PROSITE" id="PS51384">
    <property type="entry name" value="FAD_FR"/>
    <property type="match status" value="1"/>
</dbReference>
<dbReference type="CDD" id="cd00302">
    <property type="entry name" value="cytochrome_P450"/>
    <property type="match status" value="1"/>
</dbReference>
<protein>
    <recommendedName>
        <fullName evidence="9">NADPH--hemoprotein reductase</fullName>
        <ecNumber evidence="9">1.6.2.4</ecNumber>
    </recommendedName>
</protein>
<name>A0AAD6ZDA6_9AGAR</name>
<dbReference type="InterPro" id="IPR001128">
    <property type="entry name" value="Cyt_P450"/>
</dbReference>
<dbReference type="Gene3D" id="1.20.990.10">
    <property type="entry name" value="NADPH-cytochrome p450 Reductase, Chain A, domain 3"/>
    <property type="match status" value="1"/>
</dbReference>
<proteinExistence type="inferred from homology"/>
<keyword evidence="14" id="KW-1185">Reference proteome</keyword>
<dbReference type="PANTHER" id="PTHR19384">
    <property type="entry name" value="NITRIC OXIDE SYNTHASE-RELATED"/>
    <property type="match status" value="1"/>
</dbReference>
<dbReference type="InterPro" id="IPR001094">
    <property type="entry name" value="Flavdoxin-like"/>
</dbReference>
<dbReference type="Gene3D" id="2.40.30.10">
    <property type="entry name" value="Translation factors"/>
    <property type="match status" value="1"/>
</dbReference>
<dbReference type="InterPro" id="IPR008254">
    <property type="entry name" value="Flavodoxin/NO_synth"/>
</dbReference>
<dbReference type="InterPro" id="IPR017927">
    <property type="entry name" value="FAD-bd_FR_type"/>
</dbReference>
<comment type="catalytic activity">
    <reaction evidence="10">
        <text>2 oxidized [cytochrome P450] + NADPH = 2 reduced [cytochrome P450] + NADP(+) + H(+)</text>
        <dbReference type="Rhea" id="RHEA:24040"/>
        <dbReference type="Rhea" id="RHEA-COMP:14627"/>
        <dbReference type="Rhea" id="RHEA-COMP:14628"/>
        <dbReference type="ChEBI" id="CHEBI:15378"/>
        <dbReference type="ChEBI" id="CHEBI:55376"/>
        <dbReference type="ChEBI" id="CHEBI:57783"/>
        <dbReference type="ChEBI" id="CHEBI:58349"/>
        <dbReference type="ChEBI" id="CHEBI:60344"/>
        <dbReference type="EC" id="1.6.2.4"/>
    </reaction>
</comment>
<keyword evidence="7" id="KW-0521">NADP</keyword>
<dbReference type="InterPro" id="IPR029039">
    <property type="entry name" value="Flavoprotein-like_sf"/>
</dbReference>
<dbReference type="GO" id="GO:0020037">
    <property type="term" value="F:heme binding"/>
    <property type="evidence" value="ECO:0007669"/>
    <property type="project" value="InterPro"/>
</dbReference>
<dbReference type="AlphaFoldDB" id="A0AAD6ZDA6"/>
<keyword evidence="6" id="KW-0274">FAD</keyword>
<dbReference type="InterPro" id="IPR001709">
    <property type="entry name" value="Flavoprot_Pyr_Nucl_cyt_Rdtase"/>
</dbReference>
<dbReference type="InterPro" id="IPR003097">
    <property type="entry name" value="CysJ-like_FAD-binding"/>
</dbReference>
<evidence type="ECO:0000256" key="9">
    <source>
        <dbReference type="ARBA" id="ARBA00023797"/>
    </source>
</evidence>
<dbReference type="GO" id="GO:0005506">
    <property type="term" value="F:iron ion binding"/>
    <property type="evidence" value="ECO:0007669"/>
    <property type="project" value="InterPro"/>
</dbReference>
<evidence type="ECO:0000256" key="5">
    <source>
        <dbReference type="ARBA" id="ARBA00022643"/>
    </source>
</evidence>
<comment type="cofactor">
    <cofactor evidence="1">
        <name>FMN</name>
        <dbReference type="ChEBI" id="CHEBI:58210"/>
    </cofactor>
</comment>
<gene>
    <name evidence="13" type="ORF">DFH08DRAFT_942644</name>
</gene>
<reference evidence="13" key="1">
    <citation type="submission" date="2023-03" db="EMBL/GenBank/DDBJ databases">
        <title>Massive genome expansion in bonnet fungi (Mycena s.s.) driven by repeated elements and novel gene families across ecological guilds.</title>
        <authorList>
            <consortium name="Lawrence Berkeley National Laboratory"/>
            <person name="Harder C.B."/>
            <person name="Miyauchi S."/>
            <person name="Viragh M."/>
            <person name="Kuo A."/>
            <person name="Thoen E."/>
            <person name="Andreopoulos B."/>
            <person name="Lu D."/>
            <person name="Skrede I."/>
            <person name="Drula E."/>
            <person name="Henrissat B."/>
            <person name="Morin E."/>
            <person name="Kohler A."/>
            <person name="Barry K."/>
            <person name="LaButti K."/>
            <person name="Morin E."/>
            <person name="Salamov A."/>
            <person name="Lipzen A."/>
            <person name="Mereny Z."/>
            <person name="Hegedus B."/>
            <person name="Baldrian P."/>
            <person name="Stursova M."/>
            <person name="Weitz H."/>
            <person name="Taylor A."/>
            <person name="Grigoriev I.V."/>
            <person name="Nagy L.G."/>
            <person name="Martin F."/>
            <person name="Kauserud H."/>
        </authorList>
    </citation>
    <scope>NUCLEOTIDE SEQUENCE</scope>
    <source>
        <strain evidence="13">CBHHK002</strain>
    </source>
</reference>
<comment type="caution">
    <text evidence="13">The sequence shown here is derived from an EMBL/GenBank/DDBJ whole genome shotgun (WGS) entry which is preliminary data.</text>
</comment>
<dbReference type="GO" id="GO:0050660">
    <property type="term" value="F:flavin adenine dinucleotide binding"/>
    <property type="evidence" value="ECO:0007669"/>
    <property type="project" value="TreeGrafter"/>
</dbReference>
<dbReference type="PANTHER" id="PTHR19384:SF17">
    <property type="entry name" value="NADPH--CYTOCHROME P450 REDUCTASE"/>
    <property type="match status" value="1"/>
</dbReference>
<evidence type="ECO:0000256" key="8">
    <source>
        <dbReference type="ARBA" id="ARBA00023002"/>
    </source>
</evidence>
<evidence type="ECO:0000259" key="11">
    <source>
        <dbReference type="PROSITE" id="PS50902"/>
    </source>
</evidence>
<evidence type="ECO:0000256" key="6">
    <source>
        <dbReference type="ARBA" id="ARBA00022827"/>
    </source>
</evidence>
<dbReference type="PRINTS" id="PR00369">
    <property type="entry name" value="FLAVODOXIN"/>
</dbReference>
<dbReference type="SUPFAM" id="SSF52343">
    <property type="entry name" value="Ferredoxin reductase-like, C-terminal NADP-linked domain"/>
    <property type="match status" value="1"/>
</dbReference>
<dbReference type="GO" id="GO:0016705">
    <property type="term" value="F:oxidoreductase activity, acting on paired donors, with incorporation or reduction of molecular oxygen"/>
    <property type="evidence" value="ECO:0007669"/>
    <property type="project" value="InterPro"/>
</dbReference>
<dbReference type="InterPro" id="IPR017938">
    <property type="entry name" value="Riboflavin_synthase-like_b-brl"/>
</dbReference>
<dbReference type="Pfam" id="PF00067">
    <property type="entry name" value="p450"/>
    <property type="match status" value="1"/>
</dbReference>
<comment type="similarity">
    <text evidence="3">In the N-terminal section; belongs to the cytochrome P450 family.</text>
</comment>
<evidence type="ECO:0000256" key="3">
    <source>
        <dbReference type="ARBA" id="ARBA00010018"/>
    </source>
</evidence>
<dbReference type="InterPro" id="IPR036396">
    <property type="entry name" value="Cyt_P450_sf"/>
</dbReference>
<evidence type="ECO:0000256" key="7">
    <source>
        <dbReference type="ARBA" id="ARBA00022857"/>
    </source>
</evidence>
<dbReference type="GO" id="GO:0005829">
    <property type="term" value="C:cytosol"/>
    <property type="evidence" value="ECO:0007669"/>
    <property type="project" value="TreeGrafter"/>
</dbReference>
<organism evidence="13 14">
    <name type="scientific">Mycena albidolilacea</name>
    <dbReference type="NCBI Taxonomy" id="1033008"/>
    <lineage>
        <taxon>Eukaryota</taxon>
        <taxon>Fungi</taxon>
        <taxon>Dikarya</taxon>
        <taxon>Basidiomycota</taxon>
        <taxon>Agaricomycotina</taxon>
        <taxon>Agaricomycetes</taxon>
        <taxon>Agaricomycetidae</taxon>
        <taxon>Agaricales</taxon>
        <taxon>Marasmiineae</taxon>
        <taxon>Mycenaceae</taxon>
        <taxon>Mycena</taxon>
    </lineage>
</organism>
<evidence type="ECO:0000256" key="2">
    <source>
        <dbReference type="ARBA" id="ARBA00001974"/>
    </source>
</evidence>
<keyword evidence="5" id="KW-0288">FMN</keyword>
<dbReference type="Pfam" id="PF00258">
    <property type="entry name" value="Flavodoxin_1"/>
    <property type="match status" value="1"/>
</dbReference>
<dbReference type="SUPFAM" id="SSF52218">
    <property type="entry name" value="Flavoproteins"/>
    <property type="match status" value="1"/>
</dbReference>
<sequence length="1220" mass="133934">MTAIIFHLHGKPAPSGVSIEVQNSDTLQQLRRSVAEKFNVALPATLSFHESADADTTPSDLRVLETVDLVLAERTVSLLISGKKLHQVRSVPGPTGGLPFVGGYSEIYPDFMGNYQRLLRKYGHIVHVGYLGKDVYLTDDPDCAGVVLSEGEFFSKRIGANHPLFPLKMTFANGLFTADSSDPEWSTSHKFMMTAMGARAMRNYVRTMDRTAIHLVKCFDELLARGKSFDAFPWGLRAAAQTIGEVGVGIDFKMLDNADSPVADVFVQLGLNFRLAQTLFRRGSIYRALPNAERRAQKATEHKLATFVDVQSSRVLQEGDSKDMPYQEAAVSTNSLLDYMLHATDEEGKKMDVDLVHSNVITFLAAGQVTTSSALSWLWFCLATFPAQTRKLYASLIAAGLRADKEITAEELGKLEYLDWVSYLILPEIVVLMTASQFVKETQRLYNPAFQPTREAQKDVIMPGGILVPKGAQVTVALHQLMVNPEHWKDPLTFDPDRWGTDEVRKRHKHAYIPFAAGGRGCIGFNFALQEIKIILSRVVFEFPDREYHRGSGHLRSLNLALSDFSLFRPLNFTMKLHKQIDPSEIKVDVKPPVEEKIQAPQPSVGSKALPKFWAVHASNTGSCEGMAGDLAAKARHLGFADVQIVSLAESPLAAAKQTAEFGAGPNFFVICVATYNGEPPNAALDFSEMLDTEIRAGNDARFSGINYCVFGAGNTQWGPTYQAFPKKVDANMTALGGNRIFDKGSGDANADQDGDFTEWSTRLWAATAANFGIDVNAEASGSNMLISSPGYTTDSVKVAFHPQQSSSAVDSSLSQPPIAEFVQATVRQNIELVDPDTPEPRAMRLIAFDVPDGFTYREGDHMEVFPENDPAIVSHLLVALDLVPDAVFTVTEVDASVNPKSLATLLRTRDRITLRELLTYYADLSGPLQRSSLQVLSSFLPGDDKFKTLKETLSIASAASDPEKEHVFAKQNRNFAQLIANHPILAQALDTQKLLIILRATQPRRYSIASSPLVDSCVAKLCVGVEDSQIGDYEGLCSGFLKRVGVGHGVWVRSRASQDSFHLPTDHRIPVTMVAAGTGISPFLGFLEHRRAQGIKTQESGGQAPFRLFYGTRHHDLATLRAFVDEFIDDGTVVLEVAYSADDSPHRFAQQLLTRDGLKVWSDLSNNGHVYVCGSAARVGAGVRHSLMRIAEQIGGVADPELWLAGLRKEGRYSEDIFG</sequence>
<dbReference type="SUPFAM" id="SSF63380">
    <property type="entry name" value="Riboflavin synthase domain-like"/>
    <property type="match status" value="1"/>
</dbReference>
<dbReference type="SUPFAM" id="SSF48264">
    <property type="entry name" value="Cytochrome P450"/>
    <property type="match status" value="1"/>
</dbReference>
<evidence type="ECO:0000259" key="12">
    <source>
        <dbReference type="PROSITE" id="PS51384"/>
    </source>
</evidence>
<evidence type="ECO:0000256" key="4">
    <source>
        <dbReference type="ARBA" id="ARBA00022630"/>
    </source>
</evidence>
<comment type="cofactor">
    <cofactor evidence="2">
        <name>FAD</name>
        <dbReference type="ChEBI" id="CHEBI:57692"/>
    </cofactor>
</comment>
<evidence type="ECO:0000313" key="14">
    <source>
        <dbReference type="Proteomes" id="UP001218218"/>
    </source>
</evidence>
<dbReference type="Pfam" id="PF00667">
    <property type="entry name" value="FAD_binding_1"/>
    <property type="match status" value="1"/>
</dbReference>
<evidence type="ECO:0000256" key="10">
    <source>
        <dbReference type="ARBA" id="ARBA00049342"/>
    </source>
</evidence>
<dbReference type="Pfam" id="PF00175">
    <property type="entry name" value="NAD_binding_1"/>
    <property type="match status" value="1"/>
</dbReference>
<dbReference type="PRINTS" id="PR00371">
    <property type="entry name" value="FPNCR"/>
</dbReference>
<dbReference type="GO" id="GO:0010181">
    <property type="term" value="F:FMN binding"/>
    <property type="evidence" value="ECO:0007669"/>
    <property type="project" value="InterPro"/>
</dbReference>
<dbReference type="InterPro" id="IPR023173">
    <property type="entry name" value="NADPH_Cyt_P450_Rdtase_alpha"/>
</dbReference>
<feature type="domain" description="Flavodoxin-like" evidence="11">
    <location>
        <begin position="613"/>
        <end position="765"/>
    </location>
</feature>
<dbReference type="Gene3D" id="1.10.630.10">
    <property type="entry name" value="Cytochrome P450"/>
    <property type="match status" value="1"/>
</dbReference>
<accession>A0AAD6ZDA6</accession>
<feature type="domain" description="FAD-binding FR-type" evidence="12">
    <location>
        <begin position="820"/>
        <end position="1065"/>
    </location>
</feature>
<dbReference type="InterPro" id="IPR001433">
    <property type="entry name" value="OxRdtase_FAD/NAD-bd"/>
</dbReference>
<dbReference type="GO" id="GO:0004497">
    <property type="term" value="F:monooxygenase activity"/>
    <property type="evidence" value="ECO:0007669"/>
    <property type="project" value="InterPro"/>
</dbReference>
<dbReference type="PROSITE" id="PS50902">
    <property type="entry name" value="FLAVODOXIN_LIKE"/>
    <property type="match status" value="1"/>
</dbReference>
<dbReference type="Proteomes" id="UP001218218">
    <property type="component" value="Unassembled WGS sequence"/>
</dbReference>
<keyword evidence="4" id="KW-0285">Flavoprotein</keyword>
<evidence type="ECO:0000313" key="13">
    <source>
        <dbReference type="EMBL" id="KAJ7318415.1"/>
    </source>
</evidence>
<dbReference type="EC" id="1.6.2.4" evidence="9"/>
<dbReference type="EMBL" id="JARIHO010000058">
    <property type="protein sequence ID" value="KAJ7318415.1"/>
    <property type="molecule type" value="Genomic_DNA"/>
</dbReference>